<dbReference type="GO" id="GO:0140114">
    <property type="term" value="P:cellular detoxification of fluoride"/>
    <property type="evidence" value="ECO:0007669"/>
    <property type="project" value="UniProtKB-UniRule"/>
</dbReference>
<keyword evidence="10" id="KW-0479">Metal-binding</keyword>
<dbReference type="Proteomes" id="UP000249134">
    <property type="component" value="Chromosome 1"/>
</dbReference>
<evidence type="ECO:0000313" key="12">
    <source>
        <dbReference type="Proteomes" id="UP000249134"/>
    </source>
</evidence>
<keyword evidence="10" id="KW-0406">Ion transport</keyword>
<feature type="binding site" evidence="10">
    <location>
        <position position="72"/>
    </location>
    <ligand>
        <name>Na(+)</name>
        <dbReference type="ChEBI" id="CHEBI:29101"/>
        <note>structural</note>
    </ligand>
</feature>
<dbReference type="Pfam" id="PF02537">
    <property type="entry name" value="CRCB"/>
    <property type="match status" value="1"/>
</dbReference>
<dbReference type="KEGG" id="blen:NCTC4824_02418"/>
<feature type="transmembrane region" description="Helical" evidence="10">
    <location>
        <begin position="27"/>
        <end position="49"/>
    </location>
</feature>
<evidence type="ECO:0000256" key="4">
    <source>
        <dbReference type="ARBA" id="ARBA00022989"/>
    </source>
</evidence>
<dbReference type="GO" id="GO:0062054">
    <property type="term" value="F:fluoride channel activity"/>
    <property type="evidence" value="ECO:0007669"/>
    <property type="project" value="UniProtKB-UniRule"/>
</dbReference>
<protein>
    <recommendedName>
        <fullName evidence="10">Fluoride-specific ion channel FluC</fullName>
    </recommendedName>
</protein>
<evidence type="ECO:0000256" key="5">
    <source>
        <dbReference type="ARBA" id="ARBA00023136"/>
    </source>
</evidence>
<evidence type="ECO:0000256" key="8">
    <source>
        <dbReference type="ARBA" id="ARBA00035585"/>
    </source>
</evidence>
<keyword evidence="10" id="KW-0813">Transport</keyword>
<dbReference type="EMBL" id="LS483476">
    <property type="protein sequence ID" value="SQI59600.1"/>
    <property type="molecule type" value="Genomic_DNA"/>
</dbReference>
<keyword evidence="12" id="KW-1185">Reference proteome</keyword>
<evidence type="ECO:0000256" key="6">
    <source>
        <dbReference type="ARBA" id="ARBA00023303"/>
    </source>
</evidence>
<dbReference type="STRING" id="1348624.GCA_001591545_01468"/>
<comment type="catalytic activity">
    <reaction evidence="8">
        <text>fluoride(in) = fluoride(out)</text>
        <dbReference type="Rhea" id="RHEA:76159"/>
        <dbReference type="ChEBI" id="CHEBI:17051"/>
    </reaction>
    <physiologicalReaction direction="left-to-right" evidence="8">
        <dbReference type="Rhea" id="RHEA:76160"/>
    </physiologicalReaction>
</comment>
<keyword evidence="3 10" id="KW-0812">Transmembrane</keyword>
<evidence type="ECO:0000313" key="11">
    <source>
        <dbReference type="EMBL" id="SQI59600.1"/>
    </source>
</evidence>
<evidence type="ECO:0000256" key="2">
    <source>
        <dbReference type="ARBA" id="ARBA00022475"/>
    </source>
</evidence>
<dbReference type="GO" id="GO:0005886">
    <property type="term" value="C:plasma membrane"/>
    <property type="evidence" value="ECO:0007669"/>
    <property type="project" value="UniProtKB-SubCell"/>
</dbReference>
<comment type="similarity">
    <text evidence="7 10">Belongs to the fluoride channel Fluc/FEX (TC 1.A.43) family.</text>
</comment>
<proteinExistence type="inferred from homology"/>
<keyword evidence="4 10" id="KW-1133">Transmembrane helix</keyword>
<evidence type="ECO:0000256" key="3">
    <source>
        <dbReference type="ARBA" id="ARBA00022692"/>
    </source>
</evidence>
<gene>
    <name evidence="10 11" type="primary">crcB</name>
    <name evidence="10" type="synonym">fluC</name>
    <name evidence="11" type="ORF">NCTC4824_02418</name>
</gene>
<keyword evidence="10" id="KW-0915">Sodium</keyword>
<dbReference type="AlphaFoldDB" id="A0A2X4WPL8"/>
<evidence type="ECO:0000256" key="7">
    <source>
        <dbReference type="ARBA" id="ARBA00035120"/>
    </source>
</evidence>
<dbReference type="PANTHER" id="PTHR28259">
    <property type="entry name" value="FLUORIDE EXPORT PROTEIN 1-RELATED"/>
    <property type="match status" value="1"/>
</dbReference>
<accession>A0A2X4WPL8</accession>
<reference evidence="11 12" key="1">
    <citation type="submission" date="2018-06" db="EMBL/GenBank/DDBJ databases">
        <authorList>
            <consortium name="Pathogen Informatics"/>
            <person name="Doyle S."/>
        </authorList>
    </citation>
    <scope>NUCLEOTIDE SEQUENCE [LARGE SCALE GENOMIC DNA]</scope>
    <source>
        <strain evidence="11 12">NCTC4824</strain>
    </source>
</reference>
<comment type="subcellular location">
    <subcellularLocation>
        <location evidence="1 10">Cell membrane</location>
        <topology evidence="1 10">Multi-pass membrane protein</topology>
    </subcellularLocation>
</comment>
<feature type="transmembrane region" description="Helical" evidence="10">
    <location>
        <begin position="61"/>
        <end position="81"/>
    </location>
</feature>
<keyword evidence="6 10" id="KW-0407">Ion channel</keyword>
<dbReference type="InterPro" id="IPR003691">
    <property type="entry name" value="FluC"/>
</dbReference>
<feature type="binding site" evidence="10">
    <location>
        <position position="75"/>
    </location>
    <ligand>
        <name>Na(+)</name>
        <dbReference type="ChEBI" id="CHEBI:29101"/>
        <note>structural</note>
    </ligand>
</feature>
<evidence type="ECO:0000256" key="1">
    <source>
        <dbReference type="ARBA" id="ARBA00004651"/>
    </source>
</evidence>
<sequence length="129" mass="13872">MKYLAVGLGGMVGSVLRYFVGNITLNLMNVPIGTFLVNLIGSLLLGLLTGLTTQTNKISPIITVCIGTGMIGSFTTFSTFSTEIVMLFQNEHYFLALIYVSSSILLGLLLAFYGYYLGAKPSSNRGVRS</sequence>
<keyword evidence="5 10" id="KW-0472">Membrane</keyword>
<comment type="function">
    <text evidence="9 10">Fluoride-specific ion channel. Important for reducing fluoride concentration in the cell, thus reducing its toxicity.</text>
</comment>
<comment type="activity regulation">
    <text evidence="10">Na(+) is not transported, but it plays an essential structural role and its presence is essential for fluoride channel function.</text>
</comment>
<dbReference type="PANTHER" id="PTHR28259:SF1">
    <property type="entry name" value="FLUORIDE EXPORT PROTEIN 1-RELATED"/>
    <property type="match status" value="1"/>
</dbReference>
<dbReference type="RefSeq" id="WP_066139019.1">
    <property type="nucleotide sequence ID" value="NZ_CBCSGM010000001.1"/>
</dbReference>
<dbReference type="NCBIfam" id="TIGR00494">
    <property type="entry name" value="crcB"/>
    <property type="match status" value="1"/>
</dbReference>
<keyword evidence="2 10" id="KW-1003">Cell membrane</keyword>
<feature type="transmembrane region" description="Helical" evidence="10">
    <location>
        <begin position="93"/>
        <end position="116"/>
    </location>
</feature>
<organism evidence="11 12">
    <name type="scientific">Lederbergia lenta</name>
    <name type="common">Bacillus lentus</name>
    <dbReference type="NCBI Taxonomy" id="1467"/>
    <lineage>
        <taxon>Bacteria</taxon>
        <taxon>Bacillati</taxon>
        <taxon>Bacillota</taxon>
        <taxon>Bacilli</taxon>
        <taxon>Bacillales</taxon>
        <taxon>Bacillaceae</taxon>
        <taxon>Lederbergia</taxon>
    </lineage>
</organism>
<evidence type="ECO:0000256" key="10">
    <source>
        <dbReference type="HAMAP-Rule" id="MF_00454"/>
    </source>
</evidence>
<name>A0A2X4WPL8_LEDLE</name>
<evidence type="ECO:0000256" key="9">
    <source>
        <dbReference type="ARBA" id="ARBA00049940"/>
    </source>
</evidence>
<dbReference type="GO" id="GO:0046872">
    <property type="term" value="F:metal ion binding"/>
    <property type="evidence" value="ECO:0007669"/>
    <property type="project" value="UniProtKB-KW"/>
</dbReference>
<dbReference type="HAMAP" id="MF_00454">
    <property type="entry name" value="FluC"/>
    <property type="match status" value="1"/>
</dbReference>